<organism evidence="2">
    <name type="scientific">Oryza nivara</name>
    <name type="common">Indian wild rice</name>
    <name type="synonym">Oryza sativa f. spontanea</name>
    <dbReference type="NCBI Taxonomy" id="4536"/>
    <lineage>
        <taxon>Eukaryota</taxon>
        <taxon>Viridiplantae</taxon>
        <taxon>Streptophyta</taxon>
        <taxon>Embryophyta</taxon>
        <taxon>Tracheophyta</taxon>
        <taxon>Spermatophyta</taxon>
        <taxon>Magnoliopsida</taxon>
        <taxon>Liliopsida</taxon>
        <taxon>Poales</taxon>
        <taxon>Poaceae</taxon>
        <taxon>BOP clade</taxon>
        <taxon>Oryzoideae</taxon>
        <taxon>Oryzeae</taxon>
        <taxon>Oryzinae</taxon>
        <taxon>Oryza</taxon>
    </lineage>
</organism>
<dbReference type="HOGENOM" id="CLU_2376431_0_0_1"/>
<proteinExistence type="predicted"/>
<name>A0A0E0FKS5_ORYNI</name>
<reference evidence="2" key="1">
    <citation type="submission" date="2015-04" db="UniProtKB">
        <authorList>
            <consortium name="EnsemblPlants"/>
        </authorList>
    </citation>
    <scope>IDENTIFICATION</scope>
    <source>
        <strain evidence="2">SL10</strain>
    </source>
</reference>
<evidence type="ECO:0000313" key="3">
    <source>
        <dbReference type="Proteomes" id="UP000006591"/>
    </source>
</evidence>
<keyword evidence="3" id="KW-1185">Reference proteome</keyword>
<dbReference type="Proteomes" id="UP000006591">
    <property type="component" value="Chromosome 1"/>
</dbReference>
<sequence length="95" mass="10145">MRSLSSTSCNPSCSSGHRWVVRRGIIAATRSALTANNGAHTSTNAILPRYSPMREQRPSASAYTRDRNAGNEMASCRQASGAWGARTTTTTAART</sequence>
<dbReference type="AlphaFoldDB" id="A0A0E0FKS5"/>
<reference evidence="2" key="2">
    <citation type="submission" date="2018-04" db="EMBL/GenBank/DDBJ databases">
        <title>OnivRS2 (Oryza nivara Reference Sequence Version 2).</title>
        <authorList>
            <person name="Zhang J."/>
            <person name="Kudrna D."/>
            <person name="Lee S."/>
            <person name="Talag J."/>
            <person name="Rajasekar S."/>
            <person name="Welchert J."/>
            <person name="Hsing Y.-I."/>
            <person name="Wing R.A."/>
        </authorList>
    </citation>
    <scope>NUCLEOTIDE SEQUENCE [LARGE SCALE GENOMIC DNA]</scope>
</reference>
<dbReference type="EnsemblPlants" id="ONIVA01G15430.1">
    <property type="protein sequence ID" value="ONIVA01G15430.1"/>
    <property type="gene ID" value="ONIVA01G15430"/>
</dbReference>
<evidence type="ECO:0000256" key="1">
    <source>
        <dbReference type="SAM" id="MobiDB-lite"/>
    </source>
</evidence>
<feature type="compositionally biased region" description="Low complexity" evidence="1">
    <location>
        <begin position="85"/>
        <end position="95"/>
    </location>
</feature>
<protein>
    <submittedName>
        <fullName evidence="2">Uncharacterized protein</fullName>
    </submittedName>
</protein>
<dbReference type="Gramene" id="ONIVA01G15430.1">
    <property type="protein sequence ID" value="ONIVA01G15430.1"/>
    <property type="gene ID" value="ONIVA01G15430"/>
</dbReference>
<accession>A0A0E0FKS5</accession>
<evidence type="ECO:0000313" key="2">
    <source>
        <dbReference type="EnsemblPlants" id="ONIVA01G15430.1"/>
    </source>
</evidence>
<feature type="region of interest" description="Disordered" evidence="1">
    <location>
        <begin position="54"/>
        <end position="95"/>
    </location>
</feature>